<keyword evidence="2" id="KW-1185">Reference proteome</keyword>
<gene>
    <name evidence="1" type="ORF">GH714_000375</name>
</gene>
<reference evidence="1 2" key="1">
    <citation type="journal article" date="2020" name="Mol. Plant">
        <title>The Chromosome-Based Rubber Tree Genome Provides New Insights into Spurge Genome Evolution and Rubber Biosynthesis.</title>
        <authorList>
            <person name="Liu J."/>
            <person name="Shi C."/>
            <person name="Shi C.C."/>
            <person name="Li W."/>
            <person name="Zhang Q.J."/>
            <person name="Zhang Y."/>
            <person name="Li K."/>
            <person name="Lu H.F."/>
            <person name="Shi C."/>
            <person name="Zhu S.T."/>
            <person name="Xiao Z.Y."/>
            <person name="Nan H."/>
            <person name="Yue Y."/>
            <person name="Zhu X.G."/>
            <person name="Wu Y."/>
            <person name="Hong X.N."/>
            <person name="Fan G.Y."/>
            <person name="Tong Y."/>
            <person name="Zhang D."/>
            <person name="Mao C.L."/>
            <person name="Liu Y.L."/>
            <person name="Hao S.J."/>
            <person name="Liu W.Q."/>
            <person name="Lv M.Q."/>
            <person name="Zhang H.B."/>
            <person name="Liu Y."/>
            <person name="Hu-Tang G.R."/>
            <person name="Wang J.P."/>
            <person name="Wang J.H."/>
            <person name="Sun Y.H."/>
            <person name="Ni S.B."/>
            <person name="Chen W.B."/>
            <person name="Zhang X.C."/>
            <person name="Jiao Y.N."/>
            <person name="Eichler E.E."/>
            <person name="Li G.H."/>
            <person name="Liu X."/>
            <person name="Gao L.Z."/>
        </authorList>
    </citation>
    <scope>NUCLEOTIDE SEQUENCE [LARGE SCALE GENOMIC DNA]</scope>
    <source>
        <strain evidence="2">cv. GT1</strain>
        <tissue evidence="1">Leaf</tissue>
    </source>
</reference>
<protein>
    <recommendedName>
        <fullName evidence="3">RNase H type-1 domain-containing protein</fullName>
    </recommendedName>
</protein>
<accession>A0A6A6M740</accession>
<dbReference type="PANTHER" id="PTHR47723:SF19">
    <property type="entry name" value="POLYNUCLEOTIDYL TRANSFERASE, RIBONUCLEASE H-LIKE SUPERFAMILY PROTEIN"/>
    <property type="match status" value="1"/>
</dbReference>
<dbReference type="AlphaFoldDB" id="A0A6A6M740"/>
<dbReference type="EMBL" id="JAAGAX010000006">
    <property type="protein sequence ID" value="KAF2309084.1"/>
    <property type="molecule type" value="Genomic_DNA"/>
</dbReference>
<comment type="caution">
    <text evidence="1">The sequence shown here is derived from an EMBL/GenBank/DDBJ whole genome shotgun (WGS) entry which is preliminary data.</text>
</comment>
<evidence type="ECO:0000313" key="2">
    <source>
        <dbReference type="Proteomes" id="UP000467840"/>
    </source>
</evidence>
<evidence type="ECO:0000313" key="1">
    <source>
        <dbReference type="EMBL" id="KAF2309084.1"/>
    </source>
</evidence>
<proteinExistence type="predicted"/>
<name>A0A6A6M740_HEVBR</name>
<sequence>MGNSCEGCTKRYSCLYHEFCMDSKFHIFGDRIDNQEFYLEQLRCEIKGELMDFHGKYAQNLLGLFSFLPVHRDQDTIVKIVAIPPPHAEVICDSLVRIPSKDGELMDKGFSWGMGALEFFPKVHQEVLIQWFSPPLNWIALNTDGSVMQDSRAAGGLMRDCNGKWIIGYGCNIGHYAFSV</sequence>
<organism evidence="1 2">
    <name type="scientific">Hevea brasiliensis</name>
    <name type="common">Para rubber tree</name>
    <name type="synonym">Siphonia brasiliensis</name>
    <dbReference type="NCBI Taxonomy" id="3981"/>
    <lineage>
        <taxon>Eukaryota</taxon>
        <taxon>Viridiplantae</taxon>
        <taxon>Streptophyta</taxon>
        <taxon>Embryophyta</taxon>
        <taxon>Tracheophyta</taxon>
        <taxon>Spermatophyta</taxon>
        <taxon>Magnoliopsida</taxon>
        <taxon>eudicotyledons</taxon>
        <taxon>Gunneridae</taxon>
        <taxon>Pentapetalae</taxon>
        <taxon>rosids</taxon>
        <taxon>fabids</taxon>
        <taxon>Malpighiales</taxon>
        <taxon>Euphorbiaceae</taxon>
        <taxon>Crotonoideae</taxon>
        <taxon>Micrandreae</taxon>
        <taxon>Hevea</taxon>
    </lineage>
</organism>
<dbReference type="Proteomes" id="UP000467840">
    <property type="component" value="Chromosome 14"/>
</dbReference>
<dbReference type="InterPro" id="IPR053151">
    <property type="entry name" value="RNase_H-like"/>
</dbReference>
<dbReference type="PANTHER" id="PTHR47723">
    <property type="entry name" value="OS05G0353850 PROTEIN"/>
    <property type="match status" value="1"/>
</dbReference>
<evidence type="ECO:0008006" key="3">
    <source>
        <dbReference type="Google" id="ProtNLM"/>
    </source>
</evidence>